<dbReference type="Pfam" id="PF13041">
    <property type="entry name" value="PPR_2"/>
    <property type="match status" value="1"/>
</dbReference>
<feature type="repeat" description="PPR" evidence="2">
    <location>
        <begin position="86"/>
        <end position="121"/>
    </location>
</feature>
<sequence>MVEEYEENKENIVDARTYTDMISACVKCGKWEVAVSVFDCMRRRGGKISPDVVAYNAAMNAYANSGIPEKSINLFVDMVSSKVKPDVVSFNTVIAACIGGQEHLNMALEVFQAMRDVRVHPNTRTYNTVLQAANNQPETSRRIWQSMVDEEVSRDQITYAHAFQASVPKDWKDSNRMIEDMISRSIQPDTITINSELSYLSRHGYWEAALARVRWVESEQVEAKLDSYSLHALVSAFEAHLGDYPTKTKARMGKEAVTLFNRLLGRGVLIGAEAAASLMALLHKCGDETSEDDLLRSVTEGITPARRTAYVRDLYTTLIEKDMPWDYLISILHRMEKLGLNLTDRALRSILRDLETPVPWKSALEVLQLTQAVSGGLEYPFGPANFTRILRRIIIRGSDGIGFLEGLRNMGGRYTPDVTLYRACISACKPPTTRQKAIRAYYELNRENFETVLDYEKRWIRGNTDDPPHPSSALSNQGSGSLLRGVLQEDVMAFESLSPDSQILQYARVLDWQNSLKIIHSTPKLRQSTLNRALYVFAKQRKWMQAARLVQRMQRDGQANSESFGCLIAAYDLSGEHEKALSSFRQIQDQAIVKTPLMYCCAIRSMEMLGRRRKALELFSEMGHKSLRR</sequence>
<evidence type="ECO:0008006" key="5">
    <source>
        <dbReference type="Google" id="ProtNLM"/>
    </source>
</evidence>
<name>A0A6T6SDA8_9EUKA</name>
<accession>A0A6T6SDA8</accession>
<dbReference type="InterPro" id="IPR011990">
    <property type="entry name" value="TPR-like_helical_dom_sf"/>
</dbReference>
<dbReference type="EMBL" id="HBEM01004030">
    <property type="protein sequence ID" value="CAD8433911.1"/>
    <property type="molecule type" value="Transcribed_RNA"/>
</dbReference>
<organism evidence="3">
    <name type="scientific">Amorphochlora amoebiformis</name>
    <dbReference type="NCBI Taxonomy" id="1561963"/>
    <lineage>
        <taxon>Eukaryota</taxon>
        <taxon>Sar</taxon>
        <taxon>Rhizaria</taxon>
        <taxon>Cercozoa</taxon>
        <taxon>Chlorarachniophyceae</taxon>
        <taxon>Amorphochlora</taxon>
    </lineage>
</organism>
<dbReference type="Gene3D" id="1.25.40.10">
    <property type="entry name" value="Tetratricopeptide repeat domain"/>
    <property type="match status" value="4"/>
</dbReference>
<feature type="repeat" description="PPR" evidence="2">
    <location>
        <begin position="14"/>
        <end position="48"/>
    </location>
</feature>
<gene>
    <name evidence="3" type="ORF">LAMO00422_LOCUS2822</name>
    <name evidence="4" type="ORF">LAMO00422_LOCUS2823</name>
</gene>
<dbReference type="PANTHER" id="PTHR47447:SF17">
    <property type="entry name" value="OS12G0638900 PROTEIN"/>
    <property type="match status" value="1"/>
</dbReference>
<feature type="repeat" description="PPR" evidence="2">
    <location>
        <begin position="51"/>
        <end position="85"/>
    </location>
</feature>
<evidence type="ECO:0000256" key="2">
    <source>
        <dbReference type="PROSITE-ProRule" id="PRU00708"/>
    </source>
</evidence>
<evidence type="ECO:0000313" key="4">
    <source>
        <dbReference type="EMBL" id="CAD8433914.1"/>
    </source>
</evidence>
<evidence type="ECO:0000256" key="1">
    <source>
        <dbReference type="ARBA" id="ARBA00022737"/>
    </source>
</evidence>
<dbReference type="InterPro" id="IPR002885">
    <property type="entry name" value="PPR_rpt"/>
</dbReference>
<evidence type="ECO:0000313" key="3">
    <source>
        <dbReference type="EMBL" id="CAD8433911.1"/>
    </source>
</evidence>
<dbReference type="Pfam" id="PF01535">
    <property type="entry name" value="PPR"/>
    <property type="match status" value="1"/>
</dbReference>
<protein>
    <recommendedName>
        <fullName evidence="5">Pentacotripeptide-repeat region of PRORP domain-containing protein</fullName>
    </recommendedName>
</protein>
<proteinExistence type="predicted"/>
<keyword evidence="1" id="KW-0677">Repeat</keyword>
<dbReference type="AlphaFoldDB" id="A0A6T6SDA8"/>
<reference evidence="3" key="1">
    <citation type="submission" date="2021-01" db="EMBL/GenBank/DDBJ databases">
        <authorList>
            <person name="Corre E."/>
            <person name="Pelletier E."/>
            <person name="Niang G."/>
            <person name="Scheremetjew M."/>
            <person name="Finn R."/>
            <person name="Kale V."/>
            <person name="Holt S."/>
            <person name="Cochrane G."/>
            <person name="Meng A."/>
            <person name="Brown T."/>
            <person name="Cohen L."/>
        </authorList>
    </citation>
    <scope>NUCLEOTIDE SEQUENCE</scope>
    <source>
        <strain evidence="3">CCMP2058</strain>
    </source>
</reference>
<dbReference type="PROSITE" id="PS51375">
    <property type="entry name" value="PPR"/>
    <property type="match status" value="3"/>
</dbReference>
<dbReference type="EMBL" id="HBEM01004031">
    <property type="protein sequence ID" value="CAD8433914.1"/>
    <property type="molecule type" value="Transcribed_RNA"/>
</dbReference>
<dbReference type="NCBIfam" id="TIGR00756">
    <property type="entry name" value="PPR"/>
    <property type="match status" value="2"/>
</dbReference>
<dbReference type="PANTHER" id="PTHR47447">
    <property type="entry name" value="OS03G0856100 PROTEIN"/>
    <property type="match status" value="1"/>
</dbReference>